<feature type="transmembrane region" description="Helical" evidence="14">
    <location>
        <begin position="112"/>
        <end position="137"/>
    </location>
</feature>
<evidence type="ECO:0000256" key="3">
    <source>
        <dbReference type="ARBA" id="ARBA00022516"/>
    </source>
</evidence>
<feature type="domain" description="EXPERA" evidence="15">
    <location>
        <begin position="57"/>
        <end position="203"/>
    </location>
</feature>
<evidence type="ECO:0000256" key="1">
    <source>
        <dbReference type="ARBA" id="ARBA00004141"/>
    </source>
</evidence>
<keyword evidence="9 13" id="KW-0472">Membrane</keyword>
<evidence type="ECO:0000256" key="5">
    <source>
        <dbReference type="ARBA" id="ARBA00022955"/>
    </source>
</evidence>
<evidence type="ECO:0000256" key="9">
    <source>
        <dbReference type="ARBA" id="ARBA00023136"/>
    </source>
</evidence>
<sequence length="227" mass="26364">MAQPTHPYYPLSVPLPHYAPNDQPLARVLPLFAGLTGAVVLSAYYLAARSRHRLRFIDRFAAAWFALSGFLHVFFEGYYILHHDRIAGMNTFFAQLWKEYTLSDSRYLTSDLFTVCIETITVFAWGPLSLLAFLTIISNASSRHLFQVVICMAHLYGVTLYYATNWAESRFHGTYYSRPEFMYFWVYYVGFNAPWAVVPLVLLRDSYHQIVKAFKALEEKESQLKRE</sequence>
<dbReference type="EMBL" id="JAVFKD010000015">
    <property type="protein sequence ID" value="KAK5989116.1"/>
    <property type="molecule type" value="Genomic_DNA"/>
</dbReference>
<name>A0ABR0SB87_9HYPO</name>
<dbReference type="PANTHER" id="PTHR14207:SF0">
    <property type="entry name" value="3-BETA-HYDROXYSTEROID-DELTA(8),DELTA(7)-ISOMERASE"/>
    <property type="match status" value="1"/>
</dbReference>
<keyword evidence="10" id="KW-1207">Sterol metabolism</keyword>
<evidence type="ECO:0000313" key="16">
    <source>
        <dbReference type="EMBL" id="KAK5989116.1"/>
    </source>
</evidence>
<evidence type="ECO:0000256" key="7">
    <source>
        <dbReference type="ARBA" id="ARBA00023011"/>
    </source>
</evidence>
<evidence type="ECO:0000259" key="15">
    <source>
        <dbReference type="PROSITE" id="PS51751"/>
    </source>
</evidence>
<evidence type="ECO:0000256" key="11">
    <source>
        <dbReference type="ARBA" id="ARBA00023221"/>
    </source>
</evidence>
<dbReference type="PROSITE" id="PS51751">
    <property type="entry name" value="EXPERA"/>
    <property type="match status" value="1"/>
</dbReference>
<feature type="transmembrane region" description="Helical" evidence="14">
    <location>
        <begin position="183"/>
        <end position="203"/>
    </location>
</feature>
<dbReference type="Pfam" id="PF05241">
    <property type="entry name" value="EBP"/>
    <property type="match status" value="1"/>
</dbReference>
<evidence type="ECO:0000256" key="2">
    <source>
        <dbReference type="ARBA" id="ARBA00008337"/>
    </source>
</evidence>
<evidence type="ECO:0000256" key="12">
    <source>
        <dbReference type="ARBA" id="ARBA00023235"/>
    </source>
</evidence>
<keyword evidence="5" id="KW-0752">Steroid biosynthesis</keyword>
<evidence type="ECO:0000313" key="17">
    <source>
        <dbReference type="Proteomes" id="UP001338125"/>
    </source>
</evidence>
<keyword evidence="11" id="KW-0753">Steroid metabolism</keyword>
<evidence type="ECO:0000256" key="13">
    <source>
        <dbReference type="PROSITE-ProRule" id="PRU01087"/>
    </source>
</evidence>
<feature type="transmembrane region" description="Helical" evidence="14">
    <location>
        <begin position="60"/>
        <end position="81"/>
    </location>
</feature>
<dbReference type="PANTHER" id="PTHR14207">
    <property type="entry name" value="STEROL ISOMERASE"/>
    <property type="match status" value="1"/>
</dbReference>
<comment type="similarity">
    <text evidence="2">Belongs to the EBP family.</text>
</comment>
<dbReference type="InterPro" id="IPR033118">
    <property type="entry name" value="EXPERA"/>
</dbReference>
<dbReference type="Proteomes" id="UP001338125">
    <property type="component" value="Unassembled WGS sequence"/>
</dbReference>
<keyword evidence="17" id="KW-1185">Reference proteome</keyword>
<evidence type="ECO:0000256" key="14">
    <source>
        <dbReference type="SAM" id="Phobius"/>
    </source>
</evidence>
<evidence type="ECO:0000256" key="4">
    <source>
        <dbReference type="ARBA" id="ARBA00022692"/>
    </source>
</evidence>
<keyword evidence="12" id="KW-0413">Isomerase</keyword>
<feature type="transmembrane region" description="Helical" evidence="14">
    <location>
        <begin position="28"/>
        <end position="48"/>
    </location>
</feature>
<protein>
    <submittedName>
        <fullName evidence="16">3-beta-hydroxysteroid-Delta(8), Delta(7)-isomerase</fullName>
    </submittedName>
</protein>
<dbReference type="InterPro" id="IPR007905">
    <property type="entry name" value="EBP"/>
</dbReference>
<keyword evidence="4 13" id="KW-0812">Transmembrane</keyword>
<proteinExistence type="inferred from homology"/>
<evidence type="ECO:0000256" key="8">
    <source>
        <dbReference type="ARBA" id="ARBA00023098"/>
    </source>
</evidence>
<evidence type="ECO:0000256" key="6">
    <source>
        <dbReference type="ARBA" id="ARBA00022989"/>
    </source>
</evidence>
<accession>A0ABR0SB87</accession>
<reference evidence="16 17" key="1">
    <citation type="submission" date="2024-01" db="EMBL/GenBank/DDBJ databases">
        <title>Complete genome of Cladobotryum mycophilum ATHUM6906.</title>
        <authorList>
            <person name="Christinaki A.C."/>
            <person name="Myridakis A.I."/>
            <person name="Kouvelis V.N."/>
        </authorList>
    </citation>
    <scope>NUCLEOTIDE SEQUENCE [LARGE SCALE GENOMIC DNA]</scope>
    <source>
        <strain evidence="16 17">ATHUM6906</strain>
    </source>
</reference>
<feature type="transmembrane region" description="Helical" evidence="14">
    <location>
        <begin position="144"/>
        <end position="163"/>
    </location>
</feature>
<keyword evidence="6 13" id="KW-1133">Transmembrane helix</keyword>
<comment type="caution">
    <text evidence="16">The sequence shown here is derived from an EMBL/GenBank/DDBJ whole genome shotgun (WGS) entry which is preliminary data.</text>
</comment>
<organism evidence="16 17">
    <name type="scientific">Cladobotryum mycophilum</name>
    <dbReference type="NCBI Taxonomy" id="491253"/>
    <lineage>
        <taxon>Eukaryota</taxon>
        <taxon>Fungi</taxon>
        <taxon>Dikarya</taxon>
        <taxon>Ascomycota</taxon>
        <taxon>Pezizomycotina</taxon>
        <taxon>Sordariomycetes</taxon>
        <taxon>Hypocreomycetidae</taxon>
        <taxon>Hypocreales</taxon>
        <taxon>Hypocreaceae</taxon>
        <taxon>Cladobotryum</taxon>
    </lineage>
</organism>
<gene>
    <name evidence="16" type="ORF">PT974_10614</name>
</gene>
<keyword evidence="8" id="KW-0443">Lipid metabolism</keyword>
<keyword evidence="7" id="KW-0756">Sterol biosynthesis</keyword>
<comment type="subcellular location">
    <subcellularLocation>
        <location evidence="1">Membrane</location>
        <topology evidence="1">Multi-pass membrane protein</topology>
    </subcellularLocation>
</comment>
<keyword evidence="3" id="KW-0444">Lipid biosynthesis</keyword>
<evidence type="ECO:0000256" key="10">
    <source>
        <dbReference type="ARBA" id="ARBA00023166"/>
    </source>
</evidence>